<proteinExistence type="predicted"/>
<dbReference type="InterPro" id="IPR036465">
    <property type="entry name" value="vWFA_dom_sf"/>
</dbReference>
<dbReference type="PANTHER" id="PTHR10579">
    <property type="entry name" value="CALCIUM-ACTIVATED CHLORIDE CHANNEL REGULATOR"/>
    <property type="match status" value="1"/>
</dbReference>
<dbReference type="InterPro" id="IPR051266">
    <property type="entry name" value="CLCR"/>
</dbReference>
<name>A0ABX8H150_9BACT</name>
<feature type="domain" description="VWFA" evidence="1">
    <location>
        <begin position="258"/>
        <end position="436"/>
    </location>
</feature>
<dbReference type="InterPro" id="IPR021908">
    <property type="entry name" value="YfbK_C"/>
</dbReference>
<organism evidence="2 3">
    <name type="scientific">Flammeovirga kamogawensis</name>
    <dbReference type="NCBI Taxonomy" id="373891"/>
    <lineage>
        <taxon>Bacteria</taxon>
        <taxon>Pseudomonadati</taxon>
        <taxon>Bacteroidota</taxon>
        <taxon>Cytophagia</taxon>
        <taxon>Cytophagales</taxon>
        <taxon>Flammeovirgaceae</taxon>
        <taxon>Flammeovirga</taxon>
    </lineage>
</organism>
<reference evidence="2 3" key="1">
    <citation type="submission" date="2021-05" db="EMBL/GenBank/DDBJ databases">
        <title>Comparative genomic studies on the polysaccharide-degrading batcterial strains of the Flammeovirga genus.</title>
        <authorList>
            <person name="Zewei F."/>
            <person name="Zheng Z."/>
            <person name="Yu L."/>
            <person name="Ruyue G."/>
            <person name="Yanhong M."/>
            <person name="Yuanyuan C."/>
            <person name="Jingyan G."/>
            <person name="Wenjun H."/>
        </authorList>
    </citation>
    <scope>NUCLEOTIDE SEQUENCE [LARGE SCALE GENOMIC DNA]</scope>
    <source>
        <strain evidence="2 3">YS10</strain>
    </source>
</reference>
<dbReference type="EMBL" id="CP076129">
    <property type="protein sequence ID" value="QWG09353.1"/>
    <property type="molecule type" value="Genomic_DNA"/>
</dbReference>
<gene>
    <name evidence="2" type="ORF">KM029_22365</name>
</gene>
<dbReference type="SUPFAM" id="SSF49464">
    <property type="entry name" value="Carboxypeptidase regulatory domain-like"/>
    <property type="match status" value="1"/>
</dbReference>
<dbReference type="Pfam" id="PF13715">
    <property type="entry name" value="CarbopepD_reg_2"/>
    <property type="match status" value="1"/>
</dbReference>
<dbReference type="SUPFAM" id="SSF53300">
    <property type="entry name" value="vWA-like"/>
    <property type="match status" value="1"/>
</dbReference>
<dbReference type="Pfam" id="PF12450">
    <property type="entry name" value="vWF_A"/>
    <property type="match status" value="1"/>
</dbReference>
<dbReference type="Pfam" id="PF00092">
    <property type="entry name" value="VWA"/>
    <property type="match status" value="1"/>
</dbReference>
<dbReference type="InterPro" id="IPR002035">
    <property type="entry name" value="VWF_A"/>
</dbReference>
<dbReference type="Gene3D" id="3.40.50.410">
    <property type="entry name" value="von Willebrand factor, type A domain"/>
    <property type="match status" value="1"/>
</dbReference>
<dbReference type="Pfam" id="PF12034">
    <property type="entry name" value="YfbK_C"/>
    <property type="match status" value="1"/>
</dbReference>
<accession>A0ABX8H150</accession>
<dbReference type="Proteomes" id="UP000682802">
    <property type="component" value="Chromosome 2"/>
</dbReference>
<dbReference type="InterPro" id="IPR022156">
    <property type="entry name" value="Uncharacterised_YfbK_N"/>
</dbReference>
<dbReference type="Gene3D" id="2.60.40.1120">
    <property type="entry name" value="Carboxypeptidase-like, regulatory domain"/>
    <property type="match status" value="1"/>
</dbReference>
<dbReference type="CDD" id="cd01465">
    <property type="entry name" value="vWA_subgroup"/>
    <property type="match status" value="1"/>
</dbReference>
<dbReference type="InterPro" id="IPR008969">
    <property type="entry name" value="CarboxyPept-like_regulatory"/>
</dbReference>
<keyword evidence="3" id="KW-1185">Reference proteome</keyword>
<dbReference type="PROSITE" id="PS50234">
    <property type="entry name" value="VWFA"/>
    <property type="match status" value="1"/>
</dbReference>
<protein>
    <submittedName>
        <fullName evidence="2">von Willebrand factor type A domain-containing protein</fullName>
    </submittedName>
</protein>
<sequence>MIKNMKQHILIQLFKVTFLALFIGCLQVNGFAQTNIKVEGIVISKIDKLPIPGVSIIIKGTSKGTVTDFNGKFQLAVDSTGITLEAMYIGYKSVDYKLNNFNKIHIELEEDTESLEEVIVVAYGGRSKGRRSKKMSTSSVISIGSNNSVNTESYAEVSENTFHKVTKKPLSTFSVDVDRASYSNVRRNLNNGNLPPKDAVRIEEMINYFDYSYPQPITEVPFSINHELSLCPWNEENLLLKIGLQGVKMERDELPSSNIVFLIDVSGSMSNQNKLPLLKSSFKMLLNNLNEKDRVAIVVYAGSSGLKLPSTKCSNKAKIIEALDNLEAGGSTAGGEGLKLAYKVAKQNFIKKGNNRIILATDGDFNVGVSSNEAMEELITERRDEGIAISVLGFGMGNYQDDKMEIIADKGNGNYAYIDNLQEAQKVLVKEFGGTLMTIAKDVKFQLEFNPKFVAKYRLIGYENRLLEDEDFDDDKKDAGEIGAGHSVTALYEIVPVIKKTRNMSELKYQSTELTEYAKNSNDLLTLKLRYKQPTKSKSNLIETVVKSNYKPLSETTTDFKFTASIAEFGMLLRNSEFKGSSSWDTVIQLAKEGRGTDEEGYRSEMIRLLKVAKSLDVKYENK</sequence>
<evidence type="ECO:0000259" key="1">
    <source>
        <dbReference type="PROSITE" id="PS50234"/>
    </source>
</evidence>
<dbReference type="PANTHER" id="PTHR10579:SF43">
    <property type="entry name" value="ZINC FINGER (C3HC4-TYPE RING FINGER) FAMILY PROTEIN"/>
    <property type="match status" value="1"/>
</dbReference>
<evidence type="ECO:0000313" key="2">
    <source>
        <dbReference type="EMBL" id="QWG09353.1"/>
    </source>
</evidence>
<evidence type="ECO:0000313" key="3">
    <source>
        <dbReference type="Proteomes" id="UP000682802"/>
    </source>
</evidence>
<dbReference type="SMART" id="SM00327">
    <property type="entry name" value="VWA"/>
    <property type="match status" value="1"/>
</dbReference>